<gene>
    <name evidence="1" type="ORF">SAMN05216389_104224</name>
</gene>
<organism evidence="1 2">
    <name type="scientific">Oceanobacillus limi</name>
    <dbReference type="NCBI Taxonomy" id="930131"/>
    <lineage>
        <taxon>Bacteria</taxon>
        <taxon>Bacillati</taxon>
        <taxon>Bacillota</taxon>
        <taxon>Bacilli</taxon>
        <taxon>Bacillales</taxon>
        <taxon>Bacillaceae</taxon>
        <taxon>Oceanobacillus</taxon>
    </lineage>
</organism>
<protein>
    <submittedName>
        <fullName evidence="1">Uncharacterized protein</fullName>
    </submittedName>
</protein>
<dbReference type="AlphaFoldDB" id="A0A1I0B7R0"/>
<keyword evidence="2" id="KW-1185">Reference proteome</keyword>
<dbReference type="EMBL" id="FOHE01000004">
    <property type="protein sequence ID" value="SET02821.1"/>
    <property type="molecule type" value="Genomic_DNA"/>
</dbReference>
<accession>A0A1I0B7R0</accession>
<dbReference type="OrthoDB" id="2721234at2"/>
<evidence type="ECO:0000313" key="1">
    <source>
        <dbReference type="EMBL" id="SET02821.1"/>
    </source>
</evidence>
<sequence>MNVAMNNADLVRVVFVFQKSEQTEEVLLTMAELTALLHSKQVWIEKFSANLKIENTVWSYANHKVSLQIYLK</sequence>
<dbReference type="RefSeq" id="WP_090868124.1">
    <property type="nucleotide sequence ID" value="NZ_FOHE01000004.1"/>
</dbReference>
<name>A0A1I0B7R0_9BACI</name>
<dbReference type="Proteomes" id="UP000198618">
    <property type="component" value="Unassembled WGS sequence"/>
</dbReference>
<reference evidence="1 2" key="1">
    <citation type="submission" date="2016-10" db="EMBL/GenBank/DDBJ databases">
        <authorList>
            <person name="de Groot N.N."/>
        </authorList>
    </citation>
    <scope>NUCLEOTIDE SEQUENCE [LARGE SCALE GENOMIC DNA]</scope>
    <source>
        <strain evidence="1 2">IBRC-M 10780</strain>
    </source>
</reference>
<evidence type="ECO:0000313" key="2">
    <source>
        <dbReference type="Proteomes" id="UP000198618"/>
    </source>
</evidence>
<proteinExistence type="predicted"/>
<dbReference type="STRING" id="930131.SAMN05216389_104224"/>